<accession>A0A0K2TQV4</accession>
<sequence length="80" mass="8996">MTSFILLGMSVARFSKTLGSKVSHTDFACLISFSFDVQGGRLLHLSFMMPHIFSIGFKSRLFPGHWSFSQKPGRCSELHL</sequence>
<organism evidence="1">
    <name type="scientific">Lepeophtheirus salmonis</name>
    <name type="common">Salmon louse</name>
    <name type="synonym">Caligus salmonis</name>
    <dbReference type="NCBI Taxonomy" id="72036"/>
    <lineage>
        <taxon>Eukaryota</taxon>
        <taxon>Metazoa</taxon>
        <taxon>Ecdysozoa</taxon>
        <taxon>Arthropoda</taxon>
        <taxon>Crustacea</taxon>
        <taxon>Multicrustacea</taxon>
        <taxon>Hexanauplia</taxon>
        <taxon>Copepoda</taxon>
        <taxon>Siphonostomatoida</taxon>
        <taxon>Caligidae</taxon>
        <taxon>Lepeophtheirus</taxon>
    </lineage>
</organism>
<proteinExistence type="predicted"/>
<dbReference type="EMBL" id="HACA01011032">
    <property type="protein sequence ID" value="CDW28393.1"/>
    <property type="molecule type" value="Transcribed_RNA"/>
</dbReference>
<reference evidence="1" key="1">
    <citation type="submission" date="2014-05" db="EMBL/GenBank/DDBJ databases">
        <authorList>
            <person name="Chronopoulou M."/>
        </authorList>
    </citation>
    <scope>NUCLEOTIDE SEQUENCE</scope>
    <source>
        <tissue evidence="1">Whole organism</tissue>
    </source>
</reference>
<evidence type="ECO:0000313" key="1">
    <source>
        <dbReference type="EMBL" id="CDW28393.1"/>
    </source>
</evidence>
<protein>
    <submittedName>
        <fullName evidence="1">Uncharacterized protein</fullName>
    </submittedName>
</protein>
<name>A0A0K2TQV4_LEPSM</name>
<dbReference type="AlphaFoldDB" id="A0A0K2TQV4"/>